<evidence type="ECO:0000256" key="1">
    <source>
        <dbReference type="SAM" id="MobiDB-lite"/>
    </source>
</evidence>
<keyword evidence="3" id="KW-1185">Reference proteome</keyword>
<dbReference type="AlphaFoldDB" id="A0AAD7TW37"/>
<gene>
    <name evidence="2" type="ORF">ONZ51_g5645</name>
</gene>
<feature type="region of interest" description="Disordered" evidence="1">
    <location>
        <begin position="118"/>
        <end position="142"/>
    </location>
</feature>
<comment type="caution">
    <text evidence="2">The sequence shown here is derived from an EMBL/GenBank/DDBJ whole genome shotgun (WGS) entry which is preliminary data.</text>
</comment>
<protein>
    <submittedName>
        <fullName evidence="2">Uncharacterized protein</fullName>
    </submittedName>
</protein>
<dbReference type="Proteomes" id="UP001215151">
    <property type="component" value="Unassembled WGS sequence"/>
</dbReference>
<reference evidence="2" key="1">
    <citation type="submission" date="2022-11" db="EMBL/GenBank/DDBJ databases">
        <title>Genome Sequence of Cubamyces cubensis.</title>
        <authorList>
            <person name="Buettner E."/>
        </authorList>
    </citation>
    <scope>NUCLEOTIDE SEQUENCE</scope>
    <source>
        <strain evidence="2">MPL-01</strain>
    </source>
</reference>
<proteinExistence type="predicted"/>
<evidence type="ECO:0000313" key="2">
    <source>
        <dbReference type="EMBL" id="KAJ8481998.1"/>
    </source>
</evidence>
<feature type="region of interest" description="Disordered" evidence="1">
    <location>
        <begin position="1"/>
        <end position="62"/>
    </location>
</feature>
<sequence length="142" mass="15111">MLTSILADAKFPGQRSPAIPPSPSRENPGQVYPQSDPRPAPPQSVPGTGGEQQPQPNEVLGNPFVLDDAFSRLDAALSNVISKIQNEERSVGSASNEDALLRKFKGWRDELTQIRSGRKRVGANGGDSDATAQQSEGGLFAD</sequence>
<accession>A0AAD7TW37</accession>
<organism evidence="2 3">
    <name type="scientific">Trametes cubensis</name>
    <dbReference type="NCBI Taxonomy" id="1111947"/>
    <lineage>
        <taxon>Eukaryota</taxon>
        <taxon>Fungi</taxon>
        <taxon>Dikarya</taxon>
        <taxon>Basidiomycota</taxon>
        <taxon>Agaricomycotina</taxon>
        <taxon>Agaricomycetes</taxon>
        <taxon>Polyporales</taxon>
        <taxon>Polyporaceae</taxon>
        <taxon>Trametes</taxon>
    </lineage>
</organism>
<dbReference type="EMBL" id="JAPEVG010000124">
    <property type="protein sequence ID" value="KAJ8481998.1"/>
    <property type="molecule type" value="Genomic_DNA"/>
</dbReference>
<evidence type="ECO:0000313" key="3">
    <source>
        <dbReference type="Proteomes" id="UP001215151"/>
    </source>
</evidence>
<name>A0AAD7TW37_9APHY</name>